<keyword evidence="3" id="KW-1185">Reference proteome</keyword>
<sequence>MLAASGAENEVGTVQTREYRGKSQTMVERDHGTQSQYQRSHLAEKKTSDAANVDTSPHGGAETRVRRRTWRRGSRQQNHEAYRELANAGLPRSTGDDDTIGWREARGRINGTTGVDR</sequence>
<name>A0ABD1YV29_9MARC</name>
<dbReference type="AlphaFoldDB" id="A0ABD1YV29"/>
<evidence type="ECO:0000313" key="2">
    <source>
        <dbReference type="EMBL" id="KAL2634624.1"/>
    </source>
</evidence>
<evidence type="ECO:0000256" key="1">
    <source>
        <dbReference type="SAM" id="MobiDB-lite"/>
    </source>
</evidence>
<feature type="region of interest" description="Disordered" evidence="1">
    <location>
        <begin position="1"/>
        <end position="117"/>
    </location>
</feature>
<feature type="compositionally biased region" description="Basic residues" evidence="1">
    <location>
        <begin position="65"/>
        <end position="74"/>
    </location>
</feature>
<dbReference type="Proteomes" id="UP001605036">
    <property type="component" value="Unassembled WGS sequence"/>
</dbReference>
<gene>
    <name evidence="2" type="ORF">R1flu_006103</name>
</gene>
<feature type="compositionally biased region" description="Basic and acidic residues" evidence="1">
    <location>
        <begin position="17"/>
        <end position="32"/>
    </location>
</feature>
<comment type="caution">
    <text evidence="2">The sequence shown here is derived from an EMBL/GenBank/DDBJ whole genome shotgun (WGS) entry which is preliminary data.</text>
</comment>
<dbReference type="EMBL" id="JBHFFA010000003">
    <property type="protein sequence ID" value="KAL2634624.1"/>
    <property type="molecule type" value="Genomic_DNA"/>
</dbReference>
<proteinExistence type="predicted"/>
<reference evidence="2 3" key="1">
    <citation type="submission" date="2024-09" db="EMBL/GenBank/DDBJ databases">
        <title>Chromosome-scale assembly of Riccia fluitans.</title>
        <authorList>
            <person name="Paukszto L."/>
            <person name="Sawicki J."/>
            <person name="Karawczyk K."/>
            <person name="Piernik-Szablinska J."/>
            <person name="Szczecinska M."/>
            <person name="Mazdziarz M."/>
        </authorList>
    </citation>
    <scope>NUCLEOTIDE SEQUENCE [LARGE SCALE GENOMIC DNA]</scope>
    <source>
        <strain evidence="2">Rf_01</strain>
        <tissue evidence="2">Aerial parts of the thallus</tissue>
    </source>
</reference>
<protein>
    <submittedName>
        <fullName evidence="2">Uncharacterized protein</fullName>
    </submittedName>
</protein>
<evidence type="ECO:0000313" key="3">
    <source>
        <dbReference type="Proteomes" id="UP001605036"/>
    </source>
</evidence>
<accession>A0ABD1YV29</accession>
<organism evidence="2 3">
    <name type="scientific">Riccia fluitans</name>
    <dbReference type="NCBI Taxonomy" id="41844"/>
    <lineage>
        <taxon>Eukaryota</taxon>
        <taxon>Viridiplantae</taxon>
        <taxon>Streptophyta</taxon>
        <taxon>Embryophyta</taxon>
        <taxon>Marchantiophyta</taxon>
        <taxon>Marchantiopsida</taxon>
        <taxon>Marchantiidae</taxon>
        <taxon>Marchantiales</taxon>
        <taxon>Ricciaceae</taxon>
        <taxon>Riccia</taxon>
    </lineage>
</organism>